<sequence length="142" mass="15803">MKAPIFQGSTEALPNDKSHRLRIRLELWVWSLPDMPITEEAHSLRNKAAARLLNLSNQSASLGVFETTVYTRISFHLTEVIKNITNLAFEGSHSLALVALQLRSIADVVGKCQFVRCEIVELVGRCIQIGICLSIIHSSATY</sequence>
<gene>
    <name evidence="1" type="ORF">CYNAS_LOCUS15105</name>
</gene>
<organism evidence="1 2">
    <name type="scientific">Cylicocyclus nassatus</name>
    <name type="common">Nematode worm</name>
    <dbReference type="NCBI Taxonomy" id="53992"/>
    <lineage>
        <taxon>Eukaryota</taxon>
        <taxon>Metazoa</taxon>
        <taxon>Ecdysozoa</taxon>
        <taxon>Nematoda</taxon>
        <taxon>Chromadorea</taxon>
        <taxon>Rhabditida</taxon>
        <taxon>Rhabditina</taxon>
        <taxon>Rhabditomorpha</taxon>
        <taxon>Strongyloidea</taxon>
        <taxon>Strongylidae</taxon>
        <taxon>Cylicocyclus</taxon>
    </lineage>
</organism>
<evidence type="ECO:0000313" key="1">
    <source>
        <dbReference type="EMBL" id="CAJ0603122.1"/>
    </source>
</evidence>
<accession>A0AA36H378</accession>
<keyword evidence="2" id="KW-1185">Reference proteome</keyword>
<proteinExistence type="predicted"/>
<dbReference type="AlphaFoldDB" id="A0AA36H378"/>
<name>A0AA36H378_CYLNA</name>
<dbReference type="Proteomes" id="UP001176961">
    <property type="component" value="Unassembled WGS sequence"/>
</dbReference>
<protein>
    <submittedName>
        <fullName evidence="1">Uncharacterized protein</fullName>
    </submittedName>
</protein>
<dbReference type="EMBL" id="CATQJL010000305">
    <property type="protein sequence ID" value="CAJ0603122.1"/>
    <property type="molecule type" value="Genomic_DNA"/>
</dbReference>
<evidence type="ECO:0000313" key="2">
    <source>
        <dbReference type="Proteomes" id="UP001176961"/>
    </source>
</evidence>
<reference evidence="1" key="1">
    <citation type="submission" date="2023-07" db="EMBL/GenBank/DDBJ databases">
        <authorList>
            <consortium name="CYATHOMIX"/>
        </authorList>
    </citation>
    <scope>NUCLEOTIDE SEQUENCE</scope>
    <source>
        <strain evidence="1">N/A</strain>
    </source>
</reference>
<comment type="caution">
    <text evidence="1">The sequence shown here is derived from an EMBL/GenBank/DDBJ whole genome shotgun (WGS) entry which is preliminary data.</text>
</comment>